<sequence>MRVVVLARKHVQVYRSSLVCEVRRDEGCFDELRHRKTCHSFVFAKVDHDALTETFHLDEVAQFDYELLNLIRVADNCRIASVDVNSGM</sequence>
<accession>A0A0G1YH00</accession>
<dbReference type="Proteomes" id="UP000034589">
    <property type="component" value="Unassembled WGS sequence"/>
</dbReference>
<dbReference type="AlphaFoldDB" id="A0A0G1YH00"/>
<gene>
    <name evidence="1" type="ORF">UY39_C0054G0009</name>
</gene>
<protein>
    <submittedName>
        <fullName evidence="1">Uncharacterized protein</fullName>
    </submittedName>
</protein>
<name>A0A0G1YH00_9BACT</name>
<evidence type="ECO:0000313" key="2">
    <source>
        <dbReference type="Proteomes" id="UP000034589"/>
    </source>
</evidence>
<evidence type="ECO:0000313" key="1">
    <source>
        <dbReference type="EMBL" id="KKW05644.1"/>
    </source>
</evidence>
<reference evidence="1 2" key="1">
    <citation type="journal article" date="2015" name="Nature">
        <title>rRNA introns, odd ribosomes, and small enigmatic genomes across a large radiation of phyla.</title>
        <authorList>
            <person name="Brown C.T."/>
            <person name="Hug L.A."/>
            <person name="Thomas B.C."/>
            <person name="Sharon I."/>
            <person name="Castelle C.J."/>
            <person name="Singh A."/>
            <person name="Wilkins M.J."/>
            <person name="Williams K.H."/>
            <person name="Banfield J.F."/>
        </authorList>
    </citation>
    <scope>NUCLEOTIDE SEQUENCE [LARGE SCALE GENOMIC DNA]</scope>
</reference>
<organism evidence="1 2">
    <name type="scientific">Candidatus Kaiserbacteria bacterium GW2011_GWC2_49_12</name>
    <dbReference type="NCBI Taxonomy" id="1618675"/>
    <lineage>
        <taxon>Bacteria</taxon>
        <taxon>Candidatus Kaiseribacteriota</taxon>
    </lineage>
</organism>
<dbReference type="EMBL" id="LCPV01000054">
    <property type="protein sequence ID" value="KKW05644.1"/>
    <property type="molecule type" value="Genomic_DNA"/>
</dbReference>
<proteinExistence type="predicted"/>
<comment type="caution">
    <text evidence="1">The sequence shown here is derived from an EMBL/GenBank/DDBJ whole genome shotgun (WGS) entry which is preliminary data.</text>
</comment>